<proteinExistence type="predicted"/>
<dbReference type="PROSITE" id="PS51257">
    <property type="entry name" value="PROKAR_LIPOPROTEIN"/>
    <property type="match status" value="1"/>
</dbReference>
<evidence type="ECO:0000313" key="2">
    <source>
        <dbReference type="EMBL" id="KFA87562.1"/>
    </source>
</evidence>
<sequence length="102" mass="10835">MQVKSVMSGVLLAVGLLSAGCGSVPQDENTELLELGTREDALPACNGSAFFYDYYKDAALTQYTGSGWCDCGDSTMWLSGSMARYKDVVFESVCAEAPAPTN</sequence>
<name>A0A084SGH7_9BACT</name>
<comment type="caution">
    <text evidence="2">The sequence shown here is derived from an EMBL/GenBank/DDBJ whole genome shotgun (WGS) entry which is preliminary data.</text>
</comment>
<protein>
    <recommendedName>
        <fullName evidence="4">Lipoprotein</fullName>
    </recommendedName>
</protein>
<evidence type="ECO:0000256" key="1">
    <source>
        <dbReference type="SAM" id="SignalP"/>
    </source>
</evidence>
<reference evidence="2 3" key="1">
    <citation type="submission" date="2014-07" db="EMBL/GenBank/DDBJ databases">
        <title>Draft Genome Sequence of Gephyronic Acid Producer, Cystobacter violaceus Strain Cb vi76.</title>
        <authorList>
            <person name="Stevens D.C."/>
            <person name="Young J."/>
            <person name="Carmichael R."/>
            <person name="Tan J."/>
            <person name="Taylor R.E."/>
        </authorList>
    </citation>
    <scope>NUCLEOTIDE SEQUENCE [LARGE SCALE GENOMIC DNA]</scope>
    <source>
        <strain evidence="2 3">Cb vi76</strain>
    </source>
</reference>
<gene>
    <name evidence="2" type="ORF">Q664_46920</name>
</gene>
<organism evidence="2 3">
    <name type="scientific">Archangium violaceum Cb vi76</name>
    <dbReference type="NCBI Taxonomy" id="1406225"/>
    <lineage>
        <taxon>Bacteria</taxon>
        <taxon>Pseudomonadati</taxon>
        <taxon>Myxococcota</taxon>
        <taxon>Myxococcia</taxon>
        <taxon>Myxococcales</taxon>
        <taxon>Cystobacterineae</taxon>
        <taxon>Archangiaceae</taxon>
        <taxon>Archangium</taxon>
    </lineage>
</organism>
<dbReference type="RefSeq" id="WP_043411865.1">
    <property type="nucleotide sequence ID" value="NZ_JPMI01000367.1"/>
</dbReference>
<evidence type="ECO:0000313" key="3">
    <source>
        <dbReference type="Proteomes" id="UP000028547"/>
    </source>
</evidence>
<keyword evidence="1" id="KW-0732">Signal</keyword>
<feature type="signal peptide" evidence="1">
    <location>
        <begin position="1"/>
        <end position="19"/>
    </location>
</feature>
<feature type="chain" id="PRO_5001781172" description="Lipoprotein" evidence="1">
    <location>
        <begin position="20"/>
        <end position="102"/>
    </location>
</feature>
<evidence type="ECO:0008006" key="4">
    <source>
        <dbReference type="Google" id="ProtNLM"/>
    </source>
</evidence>
<dbReference type="EMBL" id="JPMI01000367">
    <property type="protein sequence ID" value="KFA87562.1"/>
    <property type="molecule type" value="Genomic_DNA"/>
</dbReference>
<dbReference type="Proteomes" id="UP000028547">
    <property type="component" value="Unassembled WGS sequence"/>
</dbReference>
<dbReference type="AlphaFoldDB" id="A0A084SGH7"/>
<accession>A0A084SGH7</accession>